<accession>A0A174RM91</accession>
<dbReference type="GO" id="GO:0016491">
    <property type="term" value="F:oxidoreductase activity"/>
    <property type="evidence" value="ECO:0007669"/>
    <property type="project" value="UniProtKB-KW"/>
</dbReference>
<sequence length="180" mass="20510">MSKKILVLSASPRKGGNSDLLCDQFVIGAKEVGNEVEKIFINDKKINYCTACESCRINNGKCIWKDDMAEILEKMIEADVIVMATPVYFYTMNGQLKTLIDRTVARYTEIRDKEFYFIMTAADHSKESMERTLECFRGFTCCLSGSKEKGIIYGTRVWKKGEIKGSEFLEEAYNMGKNII</sequence>
<dbReference type="InterPro" id="IPR005025">
    <property type="entry name" value="FMN_Rdtase-like_dom"/>
</dbReference>
<dbReference type="AlphaFoldDB" id="A0A174RM91"/>
<dbReference type="RefSeq" id="WP_055207053.1">
    <property type="nucleotide sequence ID" value="NZ_CZBO01000001.1"/>
</dbReference>
<keyword evidence="1" id="KW-0285">Flavoprotein</keyword>
<organism evidence="4 5">
    <name type="scientific">Clostridium baratii</name>
    <dbReference type="NCBI Taxonomy" id="1561"/>
    <lineage>
        <taxon>Bacteria</taxon>
        <taxon>Bacillati</taxon>
        <taxon>Bacillota</taxon>
        <taxon>Clostridia</taxon>
        <taxon>Eubacteriales</taxon>
        <taxon>Clostridiaceae</taxon>
        <taxon>Clostridium</taxon>
    </lineage>
</organism>
<evidence type="ECO:0000313" key="5">
    <source>
        <dbReference type="Proteomes" id="UP000095563"/>
    </source>
</evidence>
<dbReference type="EC" id="1.-.-.-" evidence="4"/>
<evidence type="ECO:0000313" key="4">
    <source>
        <dbReference type="EMBL" id="CUP86594.1"/>
    </source>
</evidence>
<reference evidence="4 5" key="1">
    <citation type="submission" date="2015-09" db="EMBL/GenBank/DDBJ databases">
        <authorList>
            <consortium name="Pathogen Informatics"/>
        </authorList>
    </citation>
    <scope>NUCLEOTIDE SEQUENCE [LARGE SCALE GENOMIC DNA]</scope>
    <source>
        <strain evidence="4 5">2789STDY5834956</strain>
    </source>
</reference>
<dbReference type="PANTHER" id="PTHR43278">
    <property type="entry name" value="NAD(P)H-DEPENDENT FMN-CONTAINING OXIDOREDUCTASE YWQN-RELATED"/>
    <property type="match status" value="1"/>
</dbReference>
<dbReference type="SUPFAM" id="SSF52218">
    <property type="entry name" value="Flavoproteins"/>
    <property type="match status" value="1"/>
</dbReference>
<gene>
    <name evidence="4" type="primary">ywqN</name>
    <name evidence="4" type="ORF">ERS852568_01085</name>
</gene>
<feature type="domain" description="NADPH-dependent FMN reductase-like" evidence="3">
    <location>
        <begin position="4"/>
        <end position="130"/>
    </location>
</feature>
<name>A0A174RM91_9CLOT</name>
<dbReference type="Pfam" id="PF03358">
    <property type="entry name" value="FMN_red"/>
    <property type="match status" value="1"/>
</dbReference>
<dbReference type="EMBL" id="CZBO01000001">
    <property type="protein sequence ID" value="CUP86594.1"/>
    <property type="molecule type" value="Genomic_DNA"/>
</dbReference>
<dbReference type="InterPro" id="IPR029039">
    <property type="entry name" value="Flavoprotein-like_sf"/>
</dbReference>
<evidence type="ECO:0000256" key="1">
    <source>
        <dbReference type="ARBA" id="ARBA00022630"/>
    </source>
</evidence>
<keyword evidence="2" id="KW-0288">FMN</keyword>
<proteinExistence type="predicted"/>
<protein>
    <submittedName>
        <fullName evidence="4">NADPH-dependent FMN reductase</fullName>
        <ecNumber evidence="4">1.-.-.-</ecNumber>
    </submittedName>
</protein>
<dbReference type="PANTHER" id="PTHR43278:SF2">
    <property type="entry name" value="IRON-SULFUR FLAVOPROTEIN"/>
    <property type="match status" value="1"/>
</dbReference>
<evidence type="ECO:0000259" key="3">
    <source>
        <dbReference type="Pfam" id="PF03358"/>
    </source>
</evidence>
<dbReference type="InterPro" id="IPR051796">
    <property type="entry name" value="ISF_SsuE-like"/>
</dbReference>
<dbReference type="Gene3D" id="3.40.50.360">
    <property type="match status" value="1"/>
</dbReference>
<dbReference type="Proteomes" id="UP000095563">
    <property type="component" value="Unassembled WGS sequence"/>
</dbReference>
<keyword evidence="4" id="KW-0560">Oxidoreductase</keyword>
<evidence type="ECO:0000256" key="2">
    <source>
        <dbReference type="ARBA" id="ARBA00022643"/>
    </source>
</evidence>